<dbReference type="Pfam" id="PF22124">
    <property type="entry name" value="Glyco_hydro_95_cat"/>
    <property type="match status" value="1"/>
</dbReference>
<dbReference type="InterPro" id="IPR008928">
    <property type="entry name" value="6-hairpin_glycosidase_sf"/>
</dbReference>
<dbReference type="SUPFAM" id="SSF48208">
    <property type="entry name" value="Six-hairpin glycosidases"/>
    <property type="match status" value="1"/>
</dbReference>
<feature type="domain" description="Glycosyl hydrolase family 95 N-terminal" evidence="1">
    <location>
        <begin position="10"/>
        <end position="254"/>
    </location>
</feature>
<dbReference type="PIRSF" id="PIRSF007663">
    <property type="entry name" value="UCP007663"/>
    <property type="match status" value="1"/>
</dbReference>
<evidence type="ECO:0000313" key="4">
    <source>
        <dbReference type="EMBL" id="KAK9422966.1"/>
    </source>
</evidence>
<dbReference type="InterPro" id="IPR049053">
    <property type="entry name" value="AFCA-like_C"/>
</dbReference>
<sequence length="780" mass="86552">MDSDDAHLHLHYTSPAREWSQALPLGNGRLGCMVHGRTATELLQLNEDSVWYGGPQDRTPQSAKHLPHLRQLIRDGRHREAEELVRDEFFSSPASMRHYEPLGTAYLEFGHADRDVKAYRRWLDIGSATSTVTYEINGVSIRRDVISSHPDNVLVMHITSSEPISFTVRLGRRGEQEWDTNEFFDRLRVKNDDVEGSSFILMDATPGGQSSNRLCCVAGVKSFPRNGSVEAVGTCVRVKSTDCLVVIGAHTTYRHGDPETAALTDVSRALRSSWRELLMRHVTDYQSLFNRTDLRIWPDFDRLPTDIRITERDSADAGLIALYHNYGKYLLISSSRDSPKALPANLQGIWNPSFSPPWGSKYTININIQMNYWPAPLSNLSECALPLVNLLERMAERGKKTARAMYGCSGWCSHHNTDIWADTDPQDTWMPATLWPLGGLWLCIDAVQLLQYQYDNALHERLFPLLEGCVEFLCGFLVPSSNGAYLVTSPSLSPENTFVSGSGQLGMFCEGSAIDMTIIKSALELYLSSVDILGKQSPLSEKVEEMIRRIPPLQINQDGLIQEWGIQDHKEYEPGHRHVSHLFGLYPGNSIDPTASPDLADAARKVLERRAAHGGGHTGWSRAWLLNMHARLRDPRGCGNHMEALLSKSTLPNLLDNHPPFQIDGNFGGCAGVIECLVQSFEGAEPRPEGGKEVVVRLLPACPKSWSAGQLSGICLKGGWQISFKWAQGEIIEPVCVRATQNGFIHAQLVFPNGQSFSIDGFGEHQVGGNDGKAASSTSS</sequence>
<dbReference type="Pfam" id="PF14498">
    <property type="entry name" value="Glyco_hyd_65N_2"/>
    <property type="match status" value="1"/>
</dbReference>
<protein>
    <submittedName>
        <fullName evidence="4">Six-hairpin glycosidase-like protein</fullName>
    </submittedName>
</protein>
<dbReference type="InterPro" id="IPR027414">
    <property type="entry name" value="GH95_N_dom"/>
</dbReference>
<dbReference type="EMBL" id="JARVKF010000101">
    <property type="protein sequence ID" value="KAK9422966.1"/>
    <property type="molecule type" value="Genomic_DNA"/>
</dbReference>
<feature type="domain" description="Glycosyl hydrolase family 95 catalytic" evidence="3">
    <location>
        <begin position="273"/>
        <end position="677"/>
    </location>
</feature>
<dbReference type="Gene3D" id="1.50.10.10">
    <property type="match status" value="1"/>
</dbReference>
<dbReference type="Pfam" id="PF21307">
    <property type="entry name" value="Glyco_hydro_95_C"/>
    <property type="match status" value="1"/>
</dbReference>
<dbReference type="PANTHER" id="PTHR31084">
    <property type="entry name" value="ALPHA-L-FUCOSIDASE 2"/>
    <property type="match status" value="1"/>
</dbReference>
<organism evidence="4 5">
    <name type="scientific">Seiridium unicorne</name>
    <dbReference type="NCBI Taxonomy" id="138068"/>
    <lineage>
        <taxon>Eukaryota</taxon>
        <taxon>Fungi</taxon>
        <taxon>Dikarya</taxon>
        <taxon>Ascomycota</taxon>
        <taxon>Pezizomycotina</taxon>
        <taxon>Sordariomycetes</taxon>
        <taxon>Xylariomycetidae</taxon>
        <taxon>Amphisphaeriales</taxon>
        <taxon>Sporocadaceae</taxon>
        <taxon>Seiridium</taxon>
    </lineage>
</organism>
<dbReference type="InterPro" id="IPR054363">
    <property type="entry name" value="GH95_cat"/>
</dbReference>
<dbReference type="InterPro" id="IPR016518">
    <property type="entry name" value="Alpha-L-fucosidase"/>
</dbReference>
<evidence type="ECO:0000259" key="1">
    <source>
        <dbReference type="Pfam" id="PF14498"/>
    </source>
</evidence>
<gene>
    <name evidence="4" type="ORF">SUNI508_04633</name>
</gene>
<reference evidence="4 5" key="1">
    <citation type="journal article" date="2024" name="J. Plant Pathol.">
        <title>Sequence and assembly of the genome of Seiridium unicorne, isolate CBS 538.82, causal agent of cypress canker disease.</title>
        <authorList>
            <person name="Scali E."/>
            <person name="Rocca G.D."/>
            <person name="Danti R."/>
            <person name="Garbelotto M."/>
            <person name="Barberini S."/>
            <person name="Baroncelli R."/>
            <person name="Emiliani G."/>
        </authorList>
    </citation>
    <scope>NUCLEOTIDE SEQUENCE [LARGE SCALE GENOMIC DNA]</scope>
    <source>
        <strain evidence="4 5">BM-138-508</strain>
    </source>
</reference>
<name>A0ABR2V8W9_9PEZI</name>
<evidence type="ECO:0000259" key="3">
    <source>
        <dbReference type="Pfam" id="PF22124"/>
    </source>
</evidence>
<feature type="domain" description="Alpha fucosidase A-like C-terminal" evidence="2">
    <location>
        <begin position="695"/>
        <end position="742"/>
    </location>
</feature>
<proteinExistence type="predicted"/>
<accession>A0ABR2V8W9</accession>
<dbReference type="InterPro" id="IPR012341">
    <property type="entry name" value="6hp_glycosidase-like_sf"/>
</dbReference>
<keyword evidence="5" id="KW-1185">Reference proteome</keyword>
<comment type="caution">
    <text evidence="4">The sequence shown here is derived from an EMBL/GenBank/DDBJ whole genome shotgun (WGS) entry which is preliminary data.</text>
</comment>
<dbReference type="Proteomes" id="UP001408356">
    <property type="component" value="Unassembled WGS sequence"/>
</dbReference>
<evidence type="ECO:0000259" key="2">
    <source>
        <dbReference type="Pfam" id="PF21307"/>
    </source>
</evidence>
<evidence type="ECO:0000313" key="5">
    <source>
        <dbReference type="Proteomes" id="UP001408356"/>
    </source>
</evidence>
<dbReference type="PANTHER" id="PTHR31084:SF18">
    <property type="entry name" value="GLYCOSYL HYDROLASE FAMILY 95 N-TERMINAL DOMAIN-CONTAINING PROTEIN"/>
    <property type="match status" value="1"/>
</dbReference>